<proteinExistence type="predicted"/>
<evidence type="ECO:0000313" key="2">
    <source>
        <dbReference type="Proteomes" id="UP000053268"/>
    </source>
</evidence>
<dbReference type="STRING" id="66420.A0A0N0P9V1"/>
<organism evidence="1 2">
    <name type="scientific">Papilio xuthus</name>
    <name type="common">Asian swallowtail butterfly</name>
    <dbReference type="NCBI Taxonomy" id="66420"/>
    <lineage>
        <taxon>Eukaryota</taxon>
        <taxon>Metazoa</taxon>
        <taxon>Ecdysozoa</taxon>
        <taxon>Arthropoda</taxon>
        <taxon>Hexapoda</taxon>
        <taxon>Insecta</taxon>
        <taxon>Pterygota</taxon>
        <taxon>Neoptera</taxon>
        <taxon>Endopterygota</taxon>
        <taxon>Lepidoptera</taxon>
        <taxon>Glossata</taxon>
        <taxon>Ditrysia</taxon>
        <taxon>Papilionoidea</taxon>
        <taxon>Papilionidae</taxon>
        <taxon>Papilioninae</taxon>
        <taxon>Papilio</taxon>
    </lineage>
</organism>
<reference evidence="1 2" key="1">
    <citation type="journal article" date="2015" name="Nat. Commun.">
        <title>Outbred genome sequencing and CRISPR/Cas9 gene editing in butterflies.</title>
        <authorList>
            <person name="Li X."/>
            <person name="Fan D."/>
            <person name="Zhang W."/>
            <person name="Liu G."/>
            <person name="Zhang L."/>
            <person name="Zhao L."/>
            <person name="Fang X."/>
            <person name="Chen L."/>
            <person name="Dong Y."/>
            <person name="Chen Y."/>
            <person name="Ding Y."/>
            <person name="Zhao R."/>
            <person name="Feng M."/>
            <person name="Zhu Y."/>
            <person name="Feng Y."/>
            <person name="Jiang X."/>
            <person name="Zhu D."/>
            <person name="Xiang H."/>
            <person name="Feng X."/>
            <person name="Li S."/>
            <person name="Wang J."/>
            <person name="Zhang G."/>
            <person name="Kronforst M.R."/>
            <person name="Wang W."/>
        </authorList>
    </citation>
    <scope>NUCLEOTIDE SEQUENCE [LARGE SCALE GENOMIC DNA]</scope>
    <source>
        <strain evidence="1">Ya'a_city_454_Px</strain>
        <tissue evidence="1">Whole body</tissue>
    </source>
</reference>
<evidence type="ECO:0000313" key="1">
    <source>
        <dbReference type="EMBL" id="KPJ03795.1"/>
    </source>
</evidence>
<protein>
    <submittedName>
        <fullName evidence="1">Uncharacterized protein</fullName>
    </submittedName>
</protein>
<dbReference type="Proteomes" id="UP000053268">
    <property type="component" value="Unassembled WGS sequence"/>
</dbReference>
<keyword evidence="2" id="KW-1185">Reference proteome</keyword>
<name>A0A0N0P9V1_PAPXU</name>
<dbReference type="AlphaFoldDB" id="A0A0N0P9V1"/>
<accession>A0A0N0P9V1</accession>
<dbReference type="EMBL" id="KQ459095">
    <property type="protein sequence ID" value="KPJ03795.1"/>
    <property type="molecule type" value="Genomic_DNA"/>
</dbReference>
<gene>
    <name evidence="1" type="ORF">RR46_00525</name>
</gene>
<sequence>MENEVTFAPSGRVRCGVCKQEVEGEEWINHIQKEHDYMATIEGIPPLILDDEQEIQTHLNNIRRYVRELVCNKCGETRKGVKSYLKHIKNCDGNEVSS</sequence>